<evidence type="ECO:0000256" key="8">
    <source>
        <dbReference type="ARBA" id="ARBA00029894"/>
    </source>
</evidence>
<keyword evidence="7" id="KW-0259">Enterobactin biosynthesis</keyword>
<dbReference type="RefSeq" id="WP_422921020.1">
    <property type="nucleotide sequence ID" value="NZ_JAMZEJ010000010.1"/>
</dbReference>
<dbReference type="GO" id="GO:0016740">
    <property type="term" value="F:transferase activity"/>
    <property type="evidence" value="ECO:0007669"/>
    <property type="project" value="UniProtKB-KW"/>
</dbReference>
<dbReference type="Pfam" id="PF01648">
    <property type="entry name" value="ACPS"/>
    <property type="match status" value="1"/>
</dbReference>
<dbReference type="PANTHER" id="PTHR38096">
    <property type="entry name" value="ENTEROBACTIN SYNTHASE COMPONENT D"/>
    <property type="match status" value="1"/>
</dbReference>
<dbReference type="Pfam" id="PF17837">
    <property type="entry name" value="4PPT_N"/>
    <property type="match status" value="1"/>
</dbReference>
<dbReference type="InterPro" id="IPR003542">
    <property type="entry name" value="Enbac_synth_compD-like"/>
</dbReference>
<evidence type="ECO:0000259" key="13">
    <source>
        <dbReference type="Pfam" id="PF17837"/>
    </source>
</evidence>
<evidence type="ECO:0000313" key="15">
    <source>
        <dbReference type="Proteomes" id="UP001524547"/>
    </source>
</evidence>
<dbReference type="Gene3D" id="3.90.470.20">
    <property type="entry name" value="4'-phosphopantetheinyl transferase domain"/>
    <property type="match status" value="1"/>
</dbReference>
<comment type="subunit">
    <text evidence="4">EntB, EntD, EntE, and EntF form a multienzyme complex called enterobactin synthase.</text>
</comment>
<proteinExistence type="inferred from homology"/>
<evidence type="ECO:0000256" key="4">
    <source>
        <dbReference type="ARBA" id="ARBA00011503"/>
    </source>
</evidence>
<comment type="function">
    <text evidence="1">Involved in the biosynthesis of the siderophore enterobactin (enterochelin), which is a macrocyclic trimeric lactone of N-(2,3-dihydroxybenzoyl)-serine. The serine trilactone serves as a scaffolding for the three catechol functionalities that provide hexadentate coordination for the tightly ligated iron(2+) atoms. Plays an essential role in the assembly of the enterobactin by catalyzing the transfer of the 4'-phosphopantetheine (Ppant) moiety from coenzyme A to the apo-domains of both EntB (ArCP domain) and EntF (PCP domain) to yield their holo-forms which make them competent for the activation of 2,3-dihydroxybenzoate (DHB) and L-serine, respectively.</text>
</comment>
<evidence type="ECO:0000259" key="12">
    <source>
        <dbReference type="Pfam" id="PF01648"/>
    </source>
</evidence>
<evidence type="ECO:0000256" key="11">
    <source>
        <dbReference type="ARBA" id="ARBA00049191"/>
    </source>
</evidence>
<protein>
    <recommendedName>
        <fullName evidence="5">Enterobactin synthase component D</fullName>
    </recommendedName>
    <alternativeName>
        <fullName evidence="8">4'-phosphopantetheinyl transferase EntD</fullName>
    </alternativeName>
    <alternativeName>
        <fullName evidence="9">Enterochelin synthase D</fullName>
    </alternativeName>
</protein>
<dbReference type="InterPro" id="IPR008278">
    <property type="entry name" value="4-PPantetheinyl_Trfase_dom"/>
</dbReference>
<evidence type="ECO:0000256" key="5">
    <source>
        <dbReference type="ARBA" id="ARBA00019087"/>
    </source>
</evidence>
<evidence type="ECO:0000256" key="6">
    <source>
        <dbReference type="ARBA" id="ARBA00022679"/>
    </source>
</evidence>
<dbReference type="SUPFAM" id="SSF56214">
    <property type="entry name" value="4'-phosphopantetheinyl transferase"/>
    <property type="match status" value="1"/>
</dbReference>
<comment type="caution">
    <text evidence="14">The sequence shown here is derived from an EMBL/GenBank/DDBJ whole genome shotgun (WGS) entry which is preliminary data.</text>
</comment>
<comment type="pathway">
    <text evidence="2">Siderophore biosynthesis; enterobactin biosynthesis.</text>
</comment>
<accession>A0ABT1W0Y5</accession>
<feature type="domain" description="4'-phosphopantetheinyl transferase" evidence="12">
    <location>
        <begin position="118"/>
        <end position="196"/>
    </location>
</feature>
<dbReference type="InterPro" id="IPR037143">
    <property type="entry name" value="4-PPantetheinyl_Trfase_dom_sf"/>
</dbReference>
<dbReference type="EMBL" id="JAMZEJ010000010">
    <property type="protein sequence ID" value="MCQ8242266.1"/>
    <property type="molecule type" value="Genomic_DNA"/>
</dbReference>
<dbReference type="InterPro" id="IPR041354">
    <property type="entry name" value="4PPT_N"/>
</dbReference>
<evidence type="ECO:0000256" key="2">
    <source>
        <dbReference type="ARBA" id="ARBA00004993"/>
    </source>
</evidence>
<sequence length="233" mass="24948">MNGAPSSLRPSVLDAERALAVLLGERVAVAAAAPAAMEHGLFPSERRHVARAVPKRRAEFATGRWCARRALSVLGVAPVALVPMPDGSPCWPDGILGSLSHSEDLCVAAVSRTSELRGLGIDIERAVPLDPALEEMVCTAAERAWIARQGAEARGTLGKLFFSAKEAFYKCQHGLTKTMLDFPEVELAVDLDRRLFRVARVRGAIPASFRAGEVAGRFGYAADHLLTVALIGR</sequence>
<dbReference type="Proteomes" id="UP001524547">
    <property type="component" value="Unassembled WGS sequence"/>
</dbReference>
<evidence type="ECO:0000256" key="3">
    <source>
        <dbReference type="ARBA" id="ARBA00008342"/>
    </source>
</evidence>
<keyword evidence="15" id="KW-1185">Reference proteome</keyword>
<evidence type="ECO:0000256" key="1">
    <source>
        <dbReference type="ARBA" id="ARBA00003937"/>
    </source>
</evidence>
<gene>
    <name evidence="14" type="ORF">NFI88_15645</name>
</gene>
<dbReference type="PRINTS" id="PR01399">
    <property type="entry name" value="ENTSNTHTASED"/>
</dbReference>
<evidence type="ECO:0000256" key="9">
    <source>
        <dbReference type="ARBA" id="ARBA00031996"/>
    </source>
</evidence>
<name>A0ABT1W0Y5_9PROT</name>
<comment type="catalytic activity">
    <reaction evidence="10">
        <text>apo-[aryl-carrier protein] + CoA = holo-[aryl-carrier protein] + adenosine 3',5'-bisphosphate + H(+)</text>
        <dbReference type="Rhea" id="RHEA:48404"/>
        <dbReference type="Rhea" id="RHEA-COMP:15903"/>
        <dbReference type="Rhea" id="RHEA-COMP:17557"/>
        <dbReference type="ChEBI" id="CHEBI:15378"/>
        <dbReference type="ChEBI" id="CHEBI:29999"/>
        <dbReference type="ChEBI" id="CHEBI:57287"/>
        <dbReference type="ChEBI" id="CHEBI:58343"/>
        <dbReference type="ChEBI" id="CHEBI:64479"/>
    </reaction>
</comment>
<comment type="catalytic activity">
    <reaction evidence="11">
        <text>apo-[peptidyl-carrier protein] + CoA = holo-[peptidyl-carrier protein] + adenosine 3',5'-bisphosphate + H(+)</text>
        <dbReference type="Rhea" id="RHEA:46228"/>
        <dbReference type="Rhea" id="RHEA-COMP:11479"/>
        <dbReference type="Rhea" id="RHEA-COMP:11480"/>
        <dbReference type="ChEBI" id="CHEBI:15378"/>
        <dbReference type="ChEBI" id="CHEBI:29999"/>
        <dbReference type="ChEBI" id="CHEBI:57287"/>
        <dbReference type="ChEBI" id="CHEBI:58343"/>
        <dbReference type="ChEBI" id="CHEBI:64479"/>
    </reaction>
</comment>
<evidence type="ECO:0000256" key="7">
    <source>
        <dbReference type="ARBA" id="ARBA00023191"/>
    </source>
</evidence>
<feature type="domain" description="4'-phosphopantetheinyl transferase N-terminal" evidence="13">
    <location>
        <begin position="45"/>
        <end position="111"/>
    </location>
</feature>
<keyword evidence="6 14" id="KW-0808">Transferase</keyword>
<reference evidence="14 15" key="1">
    <citation type="submission" date="2022-06" db="EMBL/GenBank/DDBJ databases">
        <title>Rhizosaccharibacter gen. nov. sp. nov. KSS12, endophytic bacteria isolated from sugarcane.</title>
        <authorList>
            <person name="Pitiwittayakul N."/>
        </authorList>
    </citation>
    <scope>NUCLEOTIDE SEQUENCE [LARGE SCALE GENOMIC DNA]</scope>
    <source>
        <strain evidence="14 15">KSS12</strain>
    </source>
</reference>
<organism evidence="14 15">
    <name type="scientific">Rhizosaccharibacter radicis</name>
    <dbReference type="NCBI Taxonomy" id="2782605"/>
    <lineage>
        <taxon>Bacteria</taxon>
        <taxon>Pseudomonadati</taxon>
        <taxon>Pseudomonadota</taxon>
        <taxon>Alphaproteobacteria</taxon>
        <taxon>Acetobacterales</taxon>
        <taxon>Acetobacteraceae</taxon>
        <taxon>Rhizosaccharibacter</taxon>
    </lineage>
</organism>
<evidence type="ECO:0000256" key="10">
    <source>
        <dbReference type="ARBA" id="ARBA00049176"/>
    </source>
</evidence>
<evidence type="ECO:0000313" key="14">
    <source>
        <dbReference type="EMBL" id="MCQ8242266.1"/>
    </source>
</evidence>
<dbReference type="PANTHER" id="PTHR38096:SF1">
    <property type="entry name" value="ENTEROBACTIN SYNTHASE COMPONENT D"/>
    <property type="match status" value="1"/>
</dbReference>
<comment type="similarity">
    <text evidence="3">Belongs to the P-Pant transferase superfamily. EntD family.</text>
</comment>